<proteinExistence type="predicted"/>
<organism evidence="1 2">
    <name type="scientific">Rubroshorea leprosula</name>
    <dbReference type="NCBI Taxonomy" id="152421"/>
    <lineage>
        <taxon>Eukaryota</taxon>
        <taxon>Viridiplantae</taxon>
        <taxon>Streptophyta</taxon>
        <taxon>Embryophyta</taxon>
        <taxon>Tracheophyta</taxon>
        <taxon>Spermatophyta</taxon>
        <taxon>Magnoliopsida</taxon>
        <taxon>eudicotyledons</taxon>
        <taxon>Gunneridae</taxon>
        <taxon>Pentapetalae</taxon>
        <taxon>rosids</taxon>
        <taxon>malvids</taxon>
        <taxon>Malvales</taxon>
        <taxon>Dipterocarpaceae</taxon>
        <taxon>Rubroshorea</taxon>
    </lineage>
</organism>
<accession>A0AAV5KII5</accession>
<evidence type="ECO:0000313" key="2">
    <source>
        <dbReference type="Proteomes" id="UP001054252"/>
    </source>
</evidence>
<name>A0AAV5KII5_9ROSI</name>
<protein>
    <submittedName>
        <fullName evidence="1">Uncharacterized protein</fullName>
    </submittedName>
</protein>
<comment type="caution">
    <text evidence="1">The sequence shown here is derived from an EMBL/GenBank/DDBJ whole genome shotgun (WGS) entry which is preliminary data.</text>
</comment>
<reference evidence="1 2" key="1">
    <citation type="journal article" date="2021" name="Commun. Biol.">
        <title>The genome of Shorea leprosula (Dipterocarpaceae) highlights the ecological relevance of drought in aseasonal tropical rainforests.</title>
        <authorList>
            <person name="Ng K.K.S."/>
            <person name="Kobayashi M.J."/>
            <person name="Fawcett J.A."/>
            <person name="Hatakeyama M."/>
            <person name="Paape T."/>
            <person name="Ng C.H."/>
            <person name="Ang C.C."/>
            <person name="Tnah L.H."/>
            <person name="Lee C.T."/>
            <person name="Nishiyama T."/>
            <person name="Sese J."/>
            <person name="O'Brien M.J."/>
            <person name="Copetti D."/>
            <person name="Mohd Noor M.I."/>
            <person name="Ong R.C."/>
            <person name="Putra M."/>
            <person name="Sireger I.Z."/>
            <person name="Indrioko S."/>
            <person name="Kosugi Y."/>
            <person name="Izuno A."/>
            <person name="Isagi Y."/>
            <person name="Lee S.L."/>
            <person name="Shimizu K.K."/>
        </authorList>
    </citation>
    <scope>NUCLEOTIDE SEQUENCE [LARGE SCALE GENOMIC DNA]</scope>
    <source>
        <strain evidence="1">214</strain>
    </source>
</reference>
<sequence length="120" mass="13291">MRERTQLKKWKVGENLRTSSRTRFPHPSALSPRLTPCALRPEPRSPARPSPALHQIACTLLALLRPTAGNDAPAHRACTLPSARLILQSRPCCLHASHCCCTAPALLLATVHARRNLHHY</sequence>
<keyword evidence="2" id="KW-1185">Reference proteome</keyword>
<gene>
    <name evidence="1" type="ORF">SLEP1_g34028</name>
</gene>
<evidence type="ECO:0000313" key="1">
    <source>
        <dbReference type="EMBL" id="GKV24414.1"/>
    </source>
</evidence>
<dbReference type="AlphaFoldDB" id="A0AAV5KII5"/>
<dbReference type="EMBL" id="BPVZ01000065">
    <property type="protein sequence ID" value="GKV24414.1"/>
    <property type="molecule type" value="Genomic_DNA"/>
</dbReference>
<dbReference type="Proteomes" id="UP001054252">
    <property type="component" value="Unassembled WGS sequence"/>
</dbReference>